<dbReference type="InterPro" id="IPR026876">
    <property type="entry name" value="Fn3_assoc_repeat"/>
</dbReference>
<dbReference type="EC" id="3.2.1.52" evidence="3"/>
<evidence type="ECO:0000313" key="11">
    <source>
        <dbReference type="EMBL" id="RCW33850.1"/>
    </source>
</evidence>
<keyword evidence="5" id="KW-0326">Glycosidase</keyword>
<keyword evidence="4" id="KW-0378">Hydrolase</keyword>
<dbReference type="STRING" id="1168289.GCA_000259075_01172"/>
<dbReference type="RefSeq" id="WP_106153487.1">
    <property type="nucleotide sequence ID" value="NZ_PVTS01000010.1"/>
</dbReference>
<dbReference type="PRINTS" id="PR00738">
    <property type="entry name" value="GLHYDRLASE20"/>
</dbReference>
<evidence type="ECO:0000256" key="5">
    <source>
        <dbReference type="ARBA" id="ARBA00023295"/>
    </source>
</evidence>
<proteinExistence type="inferred from homology"/>
<dbReference type="InterPro" id="IPR017853">
    <property type="entry name" value="GH"/>
</dbReference>
<evidence type="ECO:0000256" key="1">
    <source>
        <dbReference type="ARBA" id="ARBA00001231"/>
    </source>
</evidence>
<dbReference type="AlphaFoldDB" id="A0A2T0XH56"/>
<dbReference type="PANTHER" id="PTHR22600:SF57">
    <property type="entry name" value="BETA-N-ACETYLHEXOSAMINIDASE"/>
    <property type="match status" value="1"/>
</dbReference>
<dbReference type="Gene3D" id="3.20.20.80">
    <property type="entry name" value="Glycosidases"/>
    <property type="match status" value="1"/>
</dbReference>
<dbReference type="EMBL" id="QPIZ01000012">
    <property type="protein sequence ID" value="RCW33850.1"/>
    <property type="molecule type" value="Genomic_DNA"/>
</dbReference>
<dbReference type="InterPro" id="IPR008979">
    <property type="entry name" value="Galactose-bd-like_sf"/>
</dbReference>
<evidence type="ECO:0000259" key="10">
    <source>
        <dbReference type="Pfam" id="PF02838"/>
    </source>
</evidence>
<dbReference type="GO" id="GO:0004563">
    <property type="term" value="F:beta-N-acetylhexosaminidase activity"/>
    <property type="evidence" value="ECO:0007669"/>
    <property type="project" value="UniProtKB-EC"/>
</dbReference>
<reference evidence="11 12" key="1">
    <citation type="submission" date="2018-07" db="EMBL/GenBank/DDBJ databases">
        <title>Freshwater and sediment microbial communities from various areas in North America, analyzing microbe dynamics in response to fracking.</title>
        <authorList>
            <person name="Lamendella R."/>
        </authorList>
    </citation>
    <scope>NUCLEOTIDE SEQUENCE [LARGE SCALE GENOMIC DNA]</scope>
    <source>
        <strain evidence="11 12">160A</strain>
    </source>
</reference>
<evidence type="ECO:0000256" key="3">
    <source>
        <dbReference type="ARBA" id="ARBA00012663"/>
    </source>
</evidence>
<dbReference type="Pfam" id="PF13287">
    <property type="entry name" value="Fn3_assoc"/>
    <property type="match status" value="1"/>
</dbReference>
<dbReference type="CDD" id="cd06563">
    <property type="entry name" value="GH20_chitobiase-like"/>
    <property type="match status" value="1"/>
</dbReference>
<dbReference type="InterPro" id="IPR029018">
    <property type="entry name" value="Hex-like_dom2"/>
</dbReference>
<evidence type="ECO:0000256" key="4">
    <source>
        <dbReference type="ARBA" id="ARBA00022801"/>
    </source>
</evidence>
<feature type="domain" description="Beta-hexosaminidase bacterial type N-terminal" evidence="10">
    <location>
        <begin position="30"/>
        <end position="156"/>
    </location>
</feature>
<dbReference type="SUPFAM" id="SSF49785">
    <property type="entry name" value="Galactose-binding domain-like"/>
    <property type="match status" value="1"/>
</dbReference>
<dbReference type="Pfam" id="PF02838">
    <property type="entry name" value="Glyco_hydro_20b"/>
    <property type="match status" value="1"/>
</dbReference>
<evidence type="ECO:0000256" key="2">
    <source>
        <dbReference type="ARBA" id="ARBA00006285"/>
    </source>
</evidence>
<evidence type="ECO:0000256" key="7">
    <source>
        <dbReference type="SAM" id="SignalP"/>
    </source>
</evidence>
<dbReference type="Gene3D" id="3.30.379.10">
    <property type="entry name" value="Chitobiase/beta-hexosaminidase domain 2-like"/>
    <property type="match status" value="1"/>
</dbReference>
<comment type="catalytic activity">
    <reaction evidence="1">
        <text>Hydrolysis of terminal non-reducing N-acetyl-D-hexosamine residues in N-acetyl-beta-D-hexosaminides.</text>
        <dbReference type="EC" id="3.2.1.52"/>
    </reaction>
</comment>
<dbReference type="GO" id="GO:0005975">
    <property type="term" value="P:carbohydrate metabolic process"/>
    <property type="evidence" value="ECO:0007669"/>
    <property type="project" value="InterPro"/>
</dbReference>
<keyword evidence="7" id="KW-0732">Signal</keyword>
<feature type="signal peptide" evidence="7">
    <location>
        <begin position="1"/>
        <end position="24"/>
    </location>
</feature>
<comment type="caution">
    <text evidence="11">The sequence shown here is derived from an EMBL/GenBank/DDBJ whole genome shotgun (WGS) entry which is preliminary data.</text>
</comment>
<evidence type="ECO:0000259" key="9">
    <source>
        <dbReference type="Pfam" id="PF00754"/>
    </source>
</evidence>
<accession>A0A2T0XH56</accession>
<dbReference type="Proteomes" id="UP000252733">
    <property type="component" value="Unassembled WGS sequence"/>
</dbReference>
<dbReference type="InterPro" id="IPR015882">
    <property type="entry name" value="HEX_bac_N"/>
</dbReference>
<dbReference type="InterPro" id="IPR015883">
    <property type="entry name" value="Glyco_hydro_20_cat"/>
</dbReference>
<dbReference type="OrthoDB" id="1090159at2"/>
<gene>
    <name evidence="11" type="ORF">DFO77_11212</name>
</gene>
<protein>
    <recommendedName>
        <fullName evidence="3">beta-N-acetylhexosaminidase</fullName>
        <ecNumber evidence="3">3.2.1.52</ecNumber>
    </recommendedName>
</protein>
<evidence type="ECO:0000313" key="12">
    <source>
        <dbReference type="Proteomes" id="UP000252733"/>
    </source>
</evidence>
<feature type="domain" description="Glycoside hydrolase family 20 catalytic" evidence="8">
    <location>
        <begin position="159"/>
        <end position="509"/>
    </location>
</feature>
<feature type="domain" description="F5/8 type C" evidence="9">
    <location>
        <begin position="638"/>
        <end position="757"/>
    </location>
</feature>
<feature type="chain" id="PRO_5030056640" description="beta-N-acetylhexosaminidase" evidence="7">
    <location>
        <begin position="25"/>
        <end position="775"/>
    </location>
</feature>
<dbReference type="GO" id="GO:0030203">
    <property type="term" value="P:glycosaminoglycan metabolic process"/>
    <property type="evidence" value="ECO:0007669"/>
    <property type="project" value="TreeGrafter"/>
</dbReference>
<dbReference type="InterPro" id="IPR025705">
    <property type="entry name" value="Beta_hexosaminidase_sua/sub"/>
</dbReference>
<sequence length="775" mass="87435">MIKKSILKTLALGFLSIFSGVSNAQNTADYQVVPIPMEITQNQESPFELSRETKIVTGDDSQIMRRNAGFLQQYIKQQTGIETIIATKGEGSRIVLQTGLKSDSPEAYEINVSSDVITVTGASEAGVFYGIQTLRKSIPVKKTATITFPSVKIKDAPRFSYRGMMLDVARHMFSVEEIKTFIDMLSLHNINKFHWHLTEDQGWRIEIKKYPRLTEIGSMRKETVIGRNSGRYDGETYGGYYTQEEIKEIVKYASDQHITIIPEIDMPGHMLAALSAYPELGCTGGPYEVWTQWGVSEDVLCVGKDQTLKFVEDVLNEVMDLFPSEMIHIGGDECPKSRWKECPSCQAKIKELGLEADDHHSAEERLQSHFISQVEKIINDRGRKLIGWDEILEGGLAPNATVMSWRGMSGGIEAAKQGHDVVMTPNSHVYFDHYQSTDVSRDPLAIGGYSPVERVYSLEPVPSVLSKKQRKHILGAQANLWTEYIPVFEHAQFMVLPRMAALSEVQWMEPENKNYEDFLQRLLKLIEIYKINDYNYARHIFDLNAEFVPNAKDNTIDVYLSSLTNGDIFYTLNGTAPVKHSPKYKGVIKVNKDADVMAKTYFNEESSRVFSESISFNLATTKPIKSLQPVDKQYGYDGISTLVDGLKGNNNYRTGRWIAFRGNDLKAVIELGSEPVTIREAALTTNVVKGDWIFDVRQFEVLVSDDGKNFRTVASRDFDPLQRSDSDGIKNHVLRFDPVEARYVKIIGESEKSMPEWHGGAGLPGYLFVDEIVIK</sequence>
<name>A0A2T0XH56_9BACT</name>
<dbReference type="GO" id="GO:0016020">
    <property type="term" value="C:membrane"/>
    <property type="evidence" value="ECO:0007669"/>
    <property type="project" value="TreeGrafter"/>
</dbReference>
<evidence type="ECO:0000259" key="8">
    <source>
        <dbReference type="Pfam" id="PF00728"/>
    </source>
</evidence>
<dbReference type="InterPro" id="IPR000421">
    <property type="entry name" value="FA58C"/>
</dbReference>
<dbReference type="PANTHER" id="PTHR22600">
    <property type="entry name" value="BETA-HEXOSAMINIDASE"/>
    <property type="match status" value="1"/>
</dbReference>
<dbReference type="SUPFAM" id="SSF51445">
    <property type="entry name" value="(Trans)glycosidases"/>
    <property type="match status" value="1"/>
</dbReference>
<dbReference type="Pfam" id="PF00754">
    <property type="entry name" value="F5_F8_type_C"/>
    <property type="match status" value="1"/>
</dbReference>
<organism evidence="11 12">
    <name type="scientific">Marinilabilia salmonicolor</name>
    <dbReference type="NCBI Taxonomy" id="989"/>
    <lineage>
        <taxon>Bacteria</taxon>
        <taxon>Pseudomonadati</taxon>
        <taxon>Bacteroidota</taxon>
        <taxon>Bacteroidia</taxon>
        <taxon>Marinilabiliales</taxon>
        <taxon>Marinilabiliaceae</taxon>
        <taxon>Marinilabilia</taxon>
    </lineage>
</organism>
<evidence type="ECO:0000256" key="6">
    <source>
        <dbReference type="PIRSR" id="PIRSR625705-1"/>
    </source>
</evidence>
<keyword evidence="12" id="KW-1185">Reference proteome</keyword>
<feature type="active site" description="Proton donor" evidence="6">
    <location>
        <position position="333"/>
    </location>
</feature>
<dbReference type="Gene3D" id="2.60.120.260">
    <property type="entry name" value="Galactose-binding domain-like"/>
    <property type="match status" value="1"/>
</dbReference>
<dbReference type="Pfam" id="PF00728">
    <property type="entry name" value="Glyco_hydro_20"/>
    <property type="match status" value="1"/>
</dbReference>
<comment type="similarity">
    <text evidence="2">Belongs to the glycosyl hydrolase 20 family.</text>
</comment>
<dbReference type="SUPFAM" id="SSF55545">
    <property type="entry name" value="beta-N-acetylhexosaminidase-like domain"/>
    <property type="match status" value="1"/>
</dbReference>